<protein>
    <recommendedName>
        <fullName evidence="1">lipid-A-disaccharide synthase</fullName>
        <ecNumber evidence="1">2.4.1.182</ecNumber>
    </recommendedName>
</protein>
<dbReference type="GO" id="GO:0016020">
    <property type="term" value="C:membrane"/>
    <property type="evidence" value="ECO:0007669"/>
    <property type="project" value="GOC"/>
</dbReference>
<dbReference type="SUPFAM" id="SSF53756">
    <property type="entry name" value="UDP-Glycosyltransferase/glycogen phosphorylase"/>
    <property type="match status" value="1"/>
</dbReference>
<evidence type="ECO:0000313" key="8">
    <source>
        <dbReference type="EMBL" id="CBI03045.1"/>
    </source>
</evidence>
<dbReference type="EC" id="2.4.1.182" evidence="1"/>
<dbReference type="AlphaFoldDB" id="E6Q770"/>
<gene>
    <name evidence="8" type="primary">lpxB</name>
    <name evidence="8" type="ORF">CARN4_0027</name>
</gene>
<keyword evidence="6" id="KW-0443">Lipid metabolism</keyword>
<keyword evidence="4 8" id="KW-0328">Glycosyltransferase</keyword>
<dbReference type="Pfam" id="PF02684">
    <property type="entry name" value="LpxB"/>
    <property type="match status" value="1"/>
</dbReference>
<sequence>MSAPRRIFFSTGEPSGELAALALGEAMRERDAALRFSGIGAAGMRAAGWELYADHTGWASLGPLAAIPRIPKLLREMWKCARDLAAAPPDLVVLVDFGAFNVRLAKELRDKYRYLGPILYLFPPGAWLDDPGPARAVAARAFPLTGFAHQAEFYRSHHLPIAYFGHPLAPRIASRTPRAAPPSDGGTVALLPGSRRDEIVRLAPRLRAALELVRRTRPRVRARVGAADARARELLERAFRGVAELEICDGLQAATRDADAAWVASGTAVLETTLSNVPTIALYAITPLLARHARRLMRRPYITLPNLILEREAIPEFLQERATPERLAEAMESILRAPDRWYRSVEGLRAALGDADALANCARYALAMARQR</sequence>
<keyword evidence="3" id="KW-0441">Lipid A biosynthesis</keyword>
<organism evidence="8">
    <name type="scientific">mine drainage metagenome</name>
    <dbReference type="NCBI Taxonomy" id="410659"/>
    <lineage>
        <taxon>unclassified sequences</taxon>
        <taxon>metagenomes</taxon>
        <taxon>ecological metagenomes</taxon>
    </lineage>
</organism>
<evidence type="ECO:0000256" key="5">
    <source>
        <dbReference type="ARBA" id="ARBA00022679"/>
    </source>
</evidence>
<evidence type="ECO:0000256" key="3">
    <source>
        <dbReference type="ARBA" id="ARBA00022556"/>
    </source>
</evidence>
<dbReference type="InterPro" id="IPR003835">
    <property type="entry name" value="Glyco_trans_19"/>
</dbReference>
<name>E6Q770_9ZZZZ</name>
<accession>E6Q770</accession>
<proteinExistence type="predicted"/>
<evidence type="ECO:0000256" key="2">
    <source>
        <dbReference type="ARBA" id="ARBA00022516"/>
    </source>
</evidence>
<keyword evidence="5 8" id="KW-0808">Transferase</keyword>
<dbReference type="PANTHER" id="PTHR30372">
    <property type="entry name" value="LIPID-A-DISACCHARIDE SYNTHASE"/>
    <property type="match status" value="1"/>
</dbReference>
<dbReference type="GO" id="GO:0008915">
    <property type="term" value="F:lipid-A-disaccharide synthase activity"/>
    <property type="evidence" value="ECO:0007669"/>
    <property type="project" value="UniProtKB-EC"/>
</dbReference>
<dbReference type="EMBL" id="CABO01000048">
    <property type="protein sequence ID" value="CBI03045.1"/>
    <property type="molecule type" value="Genomic_DNA"/>
</dbReference>
<dbReference type="GO" id="GO:0005543">
    <property type="term" value="F:phospholipid binding"/>
    <property type="evidence" value="ECO:0007669"/>
    <property type="project" value="TreeGrafter"/>
</dbReference>
<evidence type="ECO:0000256" key="4">
    <source>
        <dbReference type="ARBA" id="ARBA00022676"/>
    </source>
</evidence>
<keyword evidence="2" id="KW-0444">Lipid biosynthesis</keyword>
<comment type="caution">
    <text evidence="8">The sequence shown here is derived from an EMBL/GenBank/DDBJ whole genome shotgun (WGS) entry which is preliminary data.</text>
</comment>
<dbReference type="PANTHER" id="PTHR30372:SF4">
    <property type="entry name" value="LIPID-A-DISACCHARIDE SYNTHASE, MITOCHONDRIAL-RELATED"/>
    <property type="match status" value="1"/>
</dbReference>
<evidence type="ECO:0000256" key="7">
    <source>
        <dbReference type="ARBA" id="ARBA00048975"/>
    </source>
</evidence>
<evidence type="ECO:0000256" key="6">
    <source>
        <dbReference type="ARBA" id="ARBA00023098"/>
    </source>
</evidence>
<comment type="catalytic activity">
    <reaction evidence="7">
        <text>a lipid X + a UDP-2-N,3-O-bis[(3R)-3-hydroxyacyl]-alpha-D-glucosamine = a lipid A disaccharide + UDP + H(+)</text>
        <dbReference type="Rhea" id="RHEA:67828"/>
        <dbReference type="ChEBI" id="CHEBI:15378"/>
        <dbReference type="ChEBI" id="CHEBI:58223"/>
        <dbReference type="ChEBI" id="CHEBI:137748"/>
        <dbReference type="ChEBI" id="CHEBI:176338"/>
        <dbReference type="ChEBI" id="CHEBI:176343"/>
        <dbReference type="EC" id="2.4.1.182"/>
    </reaction>
</comment>
<dbReference type="GO" id="GO:0009245">
    <property type="term" value="P:lipid A biosynthetic process"/>
    <property type="evidence" value="ECO:0007669"/>
    <property type="project" value="UniProtKB-KW"/>
</dbReference>
<reference evidence="8" key="1">
    <citation type="submission" date="2009-10" db="EMBL/GenBank/DDBJ databases">
        <title>Diversity of trophic interactions inside an arsenic-rich microbial ecosystem.</title>
        <authorList>
            <person name="Bertin P.N."/>
            <person name="Heinrich-Salmeron A."/>
            <person name="Pelletier E."/>
            <person name="Goulhen-Chollet F."/>
            <person name="Arsene-Ploetze F."/>
            <person name="Gallien S."/>
            <person name="Calteau A."/>
            <person name="Vallenet D."/>
            <person name="Casiot C."/>
            <person name="Chane-Woon-Ming B."/>
            <person name="Giloteaux L."/>
            <person name="Barakat M."/>
            <person name="Bonnefoy V."/>
            <person name="Bruneel O."/>
            <person name="Chandler M."/>
            <person name="Cleiss J."/>
            <person name="Duran R."/>
            <person name="Elbaz-Poulichet F."/>
            <person name="Fonknechten N."/>
            <person name="Lauga B."/>
            <person name="Mornico D."/>
            <person name="Ortet P."/>
            <person name="Schaeffer C."/>
            <person name="Siguier P."/>
            <person name="Alexander Thil Smith A."/>
            <person name="Van Dorsselaer A."/>
            <person name="Weissenbach J."/>
            <person name="Medigue C."/>
            <person name="Le Paslier D."/>
        </authorList>
    </citation>
    <scope>NUCLEOTIDE SEQUENCE</scope>
</reference>
<evidence type="ECO:0000256" key="1">
    <source>
        <dbReference type="ARBA" id="ARBA00012687"/>
    </source>
</evidence>